<dbReference type="Proteomes" id="UP000813463">
    <property type="component" value="Chromosome 1"/>
</dbReference>
<dbReference type="InterPro" id="IPR052929">
    <property type="entry name" value="RNase_H-like_EbsB-rel"/>
</dbReference>
<dbReference type="Pfam" id="PF13966">
    <property type="entry name" value="zf-RVT"/>
    <property type="match status" value="1"/>
</dbReference>
<dbReference type="InterPro" id="IPR026960">
    <property type="entry name" value="RVT-Znf"/>
</dbReference>
<organism evidence="4 5">
    <name type="scientific">Spinacia oleracea</name>
    <name type="common">Spinach</name>
    <dbReference type="NCBI Taxonomy" id="3562"/>
    <lineage>
        <taxon>Eukaryota</taxon>
        <taxon>Viridiplantae</taxon>
        <taxon>Streptophyta</taxon>
        <taxon>Embryophyta</taxon>
        <taxon>Tracheophyta</taxon>
        <taxon>Spermatophyta</taxon>
        <taxon>Magnoliopsida</taxon>
        <taxon>eudicotyledons</taxon>
        <taxon>Gunneridae</taxon>
        <taxon>Pentapetalae</taxon>
        <taxon>Caryophyllales</taxon>
        <taxon>Chenopodiaceae</taxon>
        <taxon>Chenopodioideae</taxon>
        <taxon>Anserineae</taxon>
        <taxon>Spinacia</taxon>
    </lineage>
</organism>
<feature type="signal peptide" evidence="1">
    <location>
        <begin position="1"/>
        <end position="34"/>
    </location>
</feature>
<evidence type="ECO:0000259" key="3">
    <source>
        <dbReference type="Pfam" id="PF13966"/>
    </source>
</evidence>
<name>A0ABM3R2X3_SPIOL</name>
<dbReference type="RefSeq" id="XP_056689974.1">
    <property type="nucleotide sequence ID" value="XM_056833996.1"/>
</dbReference>
<keyword evidence="1" id="KW-0732">Signal</keyword>
<evidence type="ECO:0008006" key="6">
    <source>
        <dbReference type="Google" id="ProtNLM"/>
    </source>
</evidence>
<protein>
    <recommendedName>
        <fullName evidence="6">Reverse transcriptase zinc-binding domain-containing protein</fullName>
    </recommendedName>
</protein>
<sequence length="338" mass="38482">MHGGKWVDGAVLEGCMGKWFTWGTFFSLLPSVEAAGSVVADWRNVDDTRWKLHELEEHLTNLEMEGEFTVRSAYNYELQRRNRDSGPSDSSASQWLWKKIWEAKVPPKVKNLVWRALRNGLPTMNTLASRGINVDRVCPRCGERVRLPHMILLCKEAQVFSRLSLIRLELNRSWEIVTMFVWQTWNARNLWVFEKKRVDPTILCSKTVHLLGEFDAATTRDDNLYVASAQSPLYWQPPLEGKTKLNTDVAVKDGKPGLGMIVRDGTFEVELNCLGLVALLQVIAMEKSTTQVLVNDILATVRPFDGCSFTCVKRSCNKAAHSMAKASFLLEEELVWKH</sequence>
<evidence type="ECO:0000313" key="5">
    <source>
        <dbReference type="RefSeq" id="XP_056689974.1"/>
    </source>
</evidence>
<dbReference type="PANTHER" id="PTHR47074:SF21">
    <property type="entry name" value="RNASE H TYPE-1 DOMAIN-CONTAINING PROTEIN"/>
    <property type="match status" value="1"/>
</dbReference>
<accession>A0ABM3R2X3</accession>
<reference evidence="4" key="1">
    <citation type="journal article" date="2021" name="Nat. Commun.">
        <title>Genomic analyses provide insights into spinach domestication and the genetic basis of agronomic traits.</title>
        <authorList>
            <person name="Cai X."/>
            <person name="Sun X."/>
            <person name="Xu C."/>
            <person name="Sun H."/>
            <person name="Wang X."/>
            <person name="Ge C."/>
            <person name="Zhang Z."/>
            <person name="Wang Q."/>
            <person name="Fei Z."/>
            <person name="Jiao C."/>
            <person name="Wang Q."/>
        </authorList>
    </citation>
    <scope>NUCLEOTIDE SEQUENCE [LARGE SCALE GENOMIC DNA]</scope>
    <source>
        <strain evidence="4">cv. Varoflay</strain>
    </source>
</reference>
<proteinExistence type="predicted"/>
<feature type="chain" id="PRO_5045985876" description="Reverse transcriptase zinc-binding domain-containing protein" evidence="1">
    <location>
        <begin position="35"/>
        <end position="338"/>
    </location>
</feature>
<dbReference type="GeneID" id="130464784"/>
<dbReference type="PANTHER" id="PTHR47074">
    <property type="entry name" value="BNAC02G40300D PROTEIN"/>
    <property type="match status" value="1"/>
</dbReference>
<dbReference type="Pfam" id="PF13456">
    <property type="entry name" value="RVT_3"/>
    <property type="match status" value="1"/>
</dbReference>
<feature type="domain" description="RNase H type-1" evidence="2">
    <location>
        <begin position="268"/>
        <end position="326"/>
    </location>
</feature>
<gene>
    <name evidence="5" type="primary">LOC130464784</name>
</gene>
<dbReference type="InterPro" id="IPR002156">
    <property type="entry name" value="RNaseH_domain"/>
</dbReference>
<evidence type="ECO:0000256" key="1">
    <source>
        <dbReference type="SAM" id="SignalP"/>
    </source>
</evidence>
<evidence type="ECO:0000259" key="2">
    <source>
        <dbReference type="Pfam" id="PF13456"/>
    </source>
</evidence>
<feature type="domain" description="Reverse transcriptase zinc-binding" evidence="3">
    <location>
        <begin position="68"/>
        <end position="158"/>
    </location>
</feature>
<keyword evidence="4" id="KW-1185">Reference proteome</keyword>
<reference evidence="5" key="2">
    <citation type="submission" date="2025-08" db="UniProtKB">
        <authorList>
            <consortium name="RefSeq"/>
        </authorList>
    </citation>
    <scope>IDENTIFICATION</scope>
    <source>
        <tissue evidence="5">Leaf</tissue>
    </source>
</reference>
<evidence type="ECO:0000313" key="4">
    <source>
        <dbReference type="Proteomes" id="UP000813463"/>
    </source>
</evidence>